<reference evidence="7 8" key="1">
    <citation type="submission" date="2017-11" db="EMBL/GenBank/DDBJ databases">
        <title>Bacterial isolate from king chilli rhizosphere.</title>
        <authorList>
            <person name="Takhelmayum P."/>
            <person name="Sarangthem I."/>
        </authorList>
    </citation>
    <scope>NUCLEOTIDE SEQUENCE [LARGE SCALE GENOMIC DNA]</scope>
    <source>
        <strain evidence="8">t26</strain>
    </source>
</reference>
<dbReference type="InterPro" id="IPR006089">
    <property type="entry name" value="Acyl-CoA_DH_CS"/>
</dbReference>
<proteinExistence type="predicted"/>
<dbReference type="STRING" id="582475.ACZ11_22055"/>
<evidence type="ECO:0000256" key="4">
    <source>
        <dbReference type="ARBA" id="ARBA00023002"/>
    </source>
</evidence>
<dbReference type="RefSeq" id="WP_100544753.1">
    <property type="nucleotide sequence ID" value="NZ_PHQY01000662.1"/>
</dbReference>
<keyword evidence="4" id="KW-0560">Oxidoreductase</keyword>
<dbReference type="Gene3D" id="1.10.540.10">
    <property type="entry name" value="Acyl-CoA dehydrogenase/oxidase, N-terminal domain"/>
    <property type="match status" value="1"/>
</dbReference>
<evidence type="ECO:0000256" key="1">
    <source>
        <dbReference type="ARBA" id="ARBA00001974"/>
    </source>
</evidence>
<evidence type="ECO:0000259" key="6">
    <source>
        <dbReference type="Pfam" id="PF02771"/>
    </source>
</evidence>
<evidence type="ECO:0000256" key="2">
    <source>
        <dbReference type="ARBA" id="ARBA00022630"/>
    </source>
</evidence>
<dbReference type="InterPro" id="IPR046373">
    <property type="entry name" value="Acyl-CoA_Oxase/DH_mid-dom_sf"/>
</dbReference>
<evidence type="ECO:0000313" key="7">
    <source>
        <dbReference type="EMBL" id="PJO41983.1"/>
    </source>
</evidence>
<name>A0A2M9Q1N2_9BACI</name>
<dbReference type="GO" id="GO:0050660">
    <property type="term" value="F:flavin adenine dinucleotide binding"/>
    <property type="evidence" value="ECO:0007669"/>
    <property type="project" value="InterPro"/>
</dbReference>
<dbReference type="EMBL" id="PHQY01000662">
    <property type="protein sequence ID" value="PJO41983.1"/>
    <property type="molecule type" value="Genomic_DNA"/>
</dbReference>
<comment type="cofactor">
    <cofactor evidence="1">
        <name>FAD</name>
        <dbReference type="ChEBI" id="CHEBI:57692"/>
    </cofactor>
</comment>
<dbReference type="InterPro" id="IPR009100">
    <property type="entry name" value="AcylCoA_DH/oxidase_NM_dom_sf"/>
</dbReference>
<dbReference type="FunFam" id="2.40.110.10:FF:000011">
    <property type="entry name" value="Acyl-CoA dehydrogenase FadE34"/>
    <property type="match status" value="1"/>
</dbReference>
<gene>
    <name evidence="7" type="ORF">CWD94_20920</name>
</gene>
<dbReference type="InterPro" id="IPR052161">
    <property type="entry name" value="Mycobact_Acyl-CoA_DH"/>
</dbReference>
<dbReference type="Gene3D" id="1.20.140.10">
    <property type="entry name" value="Butyryl-CoA Dehydrogenase, subunit A, domain 3"/>
    <property type="match status" value="1"/>
</dbReference>
<dbReference type="PANTHER" id="PTHR43292:SF4">
    <property type="entry name" value="ACYL-COA DEHYDROGENASE FADE34"/>
    <property type="match status" value="1"/>
</dbReference>
<organism evidence="7 8">
    <name type="scientific">Lysinibacillus xylanilyticus</name>
    <dbReference type="NCBI Taxonomy" id="582475"/>
    <lineage>
        <taxon>Bacteria</taxon>
        <taxon>Bacillati</taxon>
        <taxon>Bacillota</taxon>
        <taxon>Bacilli</taxon>
        <taxon>Bacillales</taxon>
        <taxon>Bacillaceae</taxon>
        <taxon>Lysinibacillus</taxon>
    </lineage>
</organism>
<keyword evidence="3" id="KW-0274">FAD</keyword>
<protein>
    <submittedName>
        <fullName evidence="7">Acyl-CoA dehydrogenase</fullName>
    </submittedName>
</protein>
<evidence type="ECO:0000259" key="5">
    <source>
        <dbReference type="Pfam" id="PF02770"/>
    </source>
</evidence>
<dbReference type="GO" id="GO:0005886">
    <property type="term" value="C:plasma membrane"/>
    <property type="evidence" value="ECO:0007669"/>
    <property type="project" value="TreeGrafter"/>
</dbReference>
<dbReference type="SUPFAM" id="SSF56645">
    <property type="entry name" value="Acyl-CoA dehydrogenase NM domain-like"/>
    <property type="match status" value="1"/>
</dbReference>
<dbReference type="InterPro" id="IPR013786">
    <property type="entry name" value="AcylCoA_DH/ox_N"/>
</dbReference>
<dbReference type="InterPro" id="IPR006091">
    <property type="entry name" value="Acyl-CoA_Oxase/DH_mid-dom"/>
</dbReference>
<comment type="caution">
    <text evidence="7">The sequence shown here is derived from an EMBL/GenBank/DDBJ whole genome shotgun (WGS) entry which is preliminary data.</text>
</comment>
<accession>A0A2M9Q1N2</accession>
<keyword evidence="2" id="KW-0285">Flavoprotein</keyword>
<dbReference type="Gene3D" id="2.40.110.10">
    <property type="entry name" value="Butyryl-CoA Dehydrogenase, subunit A, domain 2"/>
    <property type="match status" value="1"/>
</dbReference>
<evidence type="ECO:0000313" key="8">
    <source>
        <dbReference type="Proteomes" id="UP000232101"/>
    </source>
</evidence>
<dbReference type="GO" id="GO:0003995">
    <property type="term" value="F:acyl-CoA dehydrogenase activity"/>
    <property type="evidence" value="ECO:0007669"/>
    <property type="project" value="InterPro"/>
</dbReference>
<dbReference type="Pfam" id="PF02770">
    <property type="entry name" value="Acyl-CoA_dh_M"/>
    <property type="match status" value="1"/>
</dbReference>
<dbReference type="Proteomes" id="UP000232101">
    <property type="component" value="Unassembled WGS sequence"/>
</dbReference>
<evidence type="ECO:0000256" key="3">
    <source>
        <dbReference type="ARBA" id="ARBA00022827"/>
    </source>
</evidence>
<dbReference type="AlphaFoldDB" id="A0A2M9Q1N2"/>
<dbReference type="PANTHER" id="PTHR43292">
    <property type="entry name" value="ACYL-COA DEHYDROGENASE"/>
    <property type="match status" value="1"/>
</dbReference>
<dbReference type="Pfam" id="PF02771">
    <property type="entry name" value="Acyl-CoA_dh_N"/>
    <property type="match status" value="1"/>
</dbReference>
<sequence length="384" mass="42699">MFHLPTVQFTQEQVQFRLDVRTFLKDELAKGTFKPKCDSWLSGDDPEFSKLIGQKGWIGLTWPKKYGGQERSTIDRYILTEEFLAVGAPVAAHWFADRQTGPLLLRYGTEEQREYFLPKIVKGECYFGIGLSEPNSGSDLASVSTRAEKVEGGWIVNGQKIWTSNAHLCHYMVTLVRTSPFDGKSKHAGLSQLIVDLHAKGITVVPIKFLTGEHHYNEVFFDNVFVPDNMVVGEIGNGWAQGLAELAFERSGPERILSTFPLIDELIQELKRQNNLEGLQQASKIVARLWGLRNLSIGVAQLLESGNGEDVSIPAALVKALGTKFEQSIPEITRLIVQTYPTLDAHRKIDRFMAESILHAPGFTIRGGTSEVLYGVVAKGVVAQ</sequence>
<feature type="domain" description="Acyl-CoA dehydrogenase/oxidase N-terminal" evidence="6">
    <location>
        <begin position="10"/>
        <end position="124"/>
    </location>
</feature>
<feature type="domain" description="Acyl-CoA oxidase/dehydrogenase middle" evidence="5">
    <location>
        <begin position="129"/>
        <end position="224"/>
    </location>
</feature>
<dbReference type="InterPro" id="IPR037069">
    <property type="entry name" value="AcylCoA_DH/ox_N_sf"/>
</dbReference>
<dbReference type="PROSITE" id="PS00072">
    <property type="entry name" value="ACYL_COA_DH_1"/>
    <property type="match status" value="1"/>
</dbReference>